<dbReference type="InterPro" id="IPR019489">
    <property type="entry name" value="Clp_ATPase_C"/>
</dbReference>
<name>A0A9W8LVQ4_9FUNG</name>
<feature type="compositionally biased region" description="Gly residues" evidence="3">
    <location>
        <begin position="425"/>
        <end position="435"/>
    </location>
</feature>
<dbReference type="EMBL" id="JANBUO010000198">
    <property type="protein sequence ID" value="KAJ2806347.1"/>
    <property type="molecule type" value="Genomic_DNA"/>
</dbReference>
<dbReference type="InterPro" id="IPR050052">
    <property type="entry name" value="ATP-dep_Clp_protease_ClpX"/>
</dbReference>
<feature type="compositionally biased region" description="Low complexity" evidence="3">
    <location>
        <begin position="738"/>
        <end position="749"/>
    </location>
</feature>
<evidence type="ECO:0000256" key="3">
    <source>
        <dbReference type="SAM" id="MobiDB-lite"/>
    </source>
</evidence>
<feature type="domain" description="AAA+ ATPase" evidence="4">
    <location>
        <begin position="308"/>
        <end position="547"/>
    </location>
</feature>
<dbReference type="AlphaFoldDB" id="A0A9W8LVQ4"/>
<feature type="region of interest" description="Disordered" evidence="3">
    <location>
        <begin position="187"/>
        <end position="236"/>
    </location>
</feature>
<protein>
    <submittedName>
        <fullName evidence="6">ATP-binding protein</fullName>
    </submittedName>
</protein>
<dbReference type="PANTHER" id="PTHR48102:SF7">
    <property type="entry name" value="ATP-DEPENDENT CLP PROTEASE ATP-BINDING SUBUNIT CLPX-LIKE, MITOCHONDRIAL"/>
    <property type="match status" value="1"/>
</dbReference>
<dbReference type="FunFam" id="1.10.8.60:FF:000002">
    <property type="entry name" value="ATP-dependent Clp protease ATP-binding subunit ClpX"/>
    <property type="match status" value="1"/>
</dbReference>
<dbReference type="InterPro" id="IPR003959">
    <property type="entry name" value="ATPase_AAA_core"/>
</dbReference>
<dbReference type="SMART" id="SM00382">
    <property type="entry name" value="AAA"/>
    <property type="match status" value="1"/>
</dbReference>
<evidence type="ECO:0000256" key="1">
    <source>
        <dbReference type="ARBA" id="ARBA00022741"/>
    </source>
</evidence>
<feature type="region of interest" description="Disordered" evidence="3">
    <location>
        <begin position="252"/>
        <end position="288"/>
    </location>
</feature>
<keyword evidence="2 6" id="KW-0067">ATP-binding</keyword>
<sequence>MASRVLYYQHISTLARRAARVPIASGYRQHTCRQLSTTLSQGKAGQWDYIDGPPASRKSRTGKLQPGEKKAGSRQNTESAKGTTPSGSSFGTSGSSTQSQATGGRGDAAKNSAAAGMPQTPSQSPAAGMEPISPKTIMRYLDEYVIGQDRAKKTLAVAVYNHYNRVRANTIRRQREQLSAAFTAATANASSAASGTSTATPQHPRGLGDSFDQLHNHGRNGAGSAYPTQHNMPTGRLWSDAFENSHLFVNDSEHPTAQQQQQQSSSLRGGAMAHGSGSAPKGTRQFAEPNSADMPLALEGSAIDTQLEKSNVLLLGPTGSGKTLLAKTLAQVLDVPFSVSDATPLTQAGYVGEDVEVVIQRLLQSCDYDVARAEQGIVFIDEIDKIARKPDSFSMSKDVSGEGVQQGLLRMLEGTVVTVTDKSGHGGGGSGGHHGGPMPPFPPQGMGPMSQGPQHNQPLTPPPAPGAAPSSNIGVNGPLRRGGPLSGAFGPGGSGMPGGGFGNGLGGSGGGGNGGKGDVYQVDTSNILFILSGAFVGLDRIIMERISKASIGFGNPVRKMGDTSSPVNLHEMNVAPVSFDSASGAAATPFNPLDYTEPSDLNKFGLIPEFIGRLPVVTSVGALNKDALVRVLVEPRNALVRQYEALLALSGAQLRVTRPALYAIAQQAIDKQTGARGLRRIMENLLLEPMFDCPGSSVKYVVIDAEVAAFKKRPLYFSKIQEADVETAVWNDEHRDSQSSSGQSAQIGAVTEPKRSIATSA</sequence>
<evidence type="ECO:0000313" key="7">
    <source>
        <dbReference type="Proteomes" id="UP001140094"/>
    </source>
</evidence>
<keyword evidence="1" id="KW-0547">Nucleotide-binding</keyword>
<keyword evidence="7" id="KW-1185">Reference proteome</keyword>
<accession>A0A9W8LVQ4</accession>
<dbReference type="Proteomes" id="UP001140094">
    <property type="component" value="Unassembled WGS sequence"/>
</dbReference>
<dbReference type="GO" id="GO:0016887">
    <property type="term" value="F:ATP hydrolysis activity"/>
    <property type="evidence" value="ECO:0007669"/>
    <property type="project" value="InterPro"/>
</dbReference>
<feature type="compositionally biased region" description="Low complexity" evidence="3">
    <location>
        <begin position="187"/>
        <end position="200"/>
    </location>
</feature>
<dbReference type="SUPFAM" id="SSF52540">
    <property type="entry name" value="P-loop containing nucleoside triphosphate hydrolases"/>
    <property type="match status" value="1"/>
</dbReference>
<feature type="compositionally biased region" description="Gly residues" evidence="3">
    <location>
        <begin position="489"/>
        <end position="509"/>
    </location>
</feature>
<dbReference type="OrthoDB" id="1721884at2759"/>
<evidence type="ECO:0000313" key="6">
    <source>
        <dbReference type="EMBL" id="KAJ2806347.1"/>
    </source>
</evidence>
<dbReference type="SMART" id="SM01086">
    <property type="entry name" value="ClpB_D2-small"/>
    <property type="match status" value="1"/>
</dbReference>
<dbReference type="InterPro" id="IPR003593">
    <property type="entry name" value="AAA+_ATPase"/>
</dbReference>
<dbReference type="Pfam" id="PF07724">
    <property type="entry name" value="AAA_2"/>
    <property type="match status" value="1"/>
</dbReference>
<dbReference type="Gene3D" id="3.40.50.300">
    <property type="entry name" value="P-loop containing nucleotide triphosphate hydrolases"/>
    <property type="match status" value="1"/>
</dbReference>
<dbReference type="InterPro" id="IPR027417">
    <property type="entry name" value="P-loop_NTPase"/>
</dbReference>
<evidence type="ECO:0000259" key="4">
    <source>
        <dbReference type="SMART" id="SM00382"/>
    </source>
</evidence>
<dbReference type="GO" id="GO:0005759">
    <property type="term" value="C:mitochondrial matrix"/>
    <property type="evidence" value="ECO:0007669"/>
    <property type="project" value="TreeGrafter"/>
</dbReference>
<reference evidence="6" key="1">
    <citation type="submission" date="2022-07" db="EMBL/GenBank/DDBJ databases">
        <title>Phylogenomic reconstructions and comparative analyses of Kickxellomycotina fungi.</title>
        <authorList>
            <person name="Reynolds N.K."/>
            <person name="Stajich J.E."/>
            <person name="Barry K."/>
            <person name="Grigoriev I.V."/>
            <person name="Crous P."/>
            <person name="Smith M.E."/>
        </authorList>
    </citation>
    <scope>NUCLEOTIDE SEQUENCE</scope>
    <source>
        <strain evidence="6">NRRL 1565</strain>
    </source>
</reference>
<feature type="region of interest" description="Disordered" evidence="3">
    <location>
        <begin position="37"/>
        <end position="130"/>
    </location>
</feature>
<comment type="caution">
    <text evidence="6">The sequence shown here is derived from an EMBL/GenBank/DDBJ whole genome shotgun (WGS) entry which is preliminary data.</text>
</comment>
<dbReference type="Pfam" id="PF10431">
    <property type="entry name" value="ClpB_D2-small"/>
    <property type="match status" value="1"/>
</dbReference>
<feature type="region of interest" description="Disordered" evidence="3">
    <location>
        <begin position="419"/>
        <end position="509"/>
    </location>
</feature>
<dbReference type="Gene3D" id="1.10.8.60">
    <property type="match status" value="1"/>
</dbReference>
<feature type="compositionally biased region" description="Low complexity" evidence="3">
    <location>
        <begin position="82"/>
        <end position="102"/>
    </location>
</feature>
<dbReference type="GO" id="GO:0005524">
    <property type="term" value="F:ATP binding"/>
    <property type="evidence" value="ECO:0007669"/>
    <property type="project" value="UniProtKB-KW"/>
</dbReference>
<dbReference type="GO" id="GO:0051603">
    <property type="term" value="P:proteolysis involved in protein catabolic process"/>
    <property type="evidence" value="ECO:0007669"/>
    <property type="project" value="TreeGrafter"/>
</dbReference>
<dbReference type="PANTHER" id="PTHR48102">
    <property type="entry name" value="ATP-DEPENDENT CLP PROTEASE ATP-BINDING SUBUNIT CLPX-LIKE, MITOCHONDRIAL-RELATED"/>
    <property type="match status" value="1"/>
</dbReference>
<feature type="region of interest" description="Disordered" evidence="3">
    <location>
        <begin position="731"/>
        <end position="761"/>
    </location>
</feature>
<evidence type="ECO:0000259" key="5">
    <source>
        <dbReference type="SMART" id="SM01086"/>
    </source>
</evidence>
<proteinExistence type="predicted"/>
<organism evidence="6 7">
    <name type="scientific">Coemansia guatemalensis</name>
    <dbReference type="NCBI Taxonomy" id="2761395"/>
    <lineage>
        <taxon>Eukaryota</taxon>
        <taxon>Fungi</taxon>
        <taxon>Fungi incertae sedis</taxon>
        <taxon>Zoopagomycota</taxon>
        <taxon>Kickxellomycotina</taxon>
        <taxon>Kickxellomycetes</taxon>
        <taxon>Kickxellales</taxon>
        <taxon>Kickxellaceae</taxon>
        <taxon>Coemansia</taxon>
    </lineage>
</organism>
<evidence type="ECO:0000256" key="2">
    <source>
        <dbReference type="ARBA" id="ARBA00022840"/>
    </source>
</evidence>
<feature type="domain" description="Clp ATPase C-terminal" evidence="5">
    <location>
        <begin position="623"/>
        <end position="717"/>
    </location>
</feature>
<gene>
    <name evidence="6" type="primary">MCX1</name>
    <name evidence="6" type="ORF">H4R20_001727</name>
</gene>